<dbReference type="EMBL" id="JACIEM010000005">
    <property type="protein sequence ID" value="MBB4004655.1"/>
    <property type="molecule type" value="Genomic_DNA"/>
</dbReference>
<dbReference type="Gene3D" id="3.90.1680.20">
    <property type="match status" value="1"/>
</dbReference>
<name>A0A7W6MR46_9HYPH</name>
<proteinExistence type="predicted"/>
<dbReference type="SUPFAM" id="SSF143081">
    <property type="entry name" value="BB1717-like"/>
    <property type="match status" value="1"/>
</dbReference>
<protein>
    <submittedName>
        <fullName evidence="1">Putative SOS response-associated peptidase YedK</fullName>
    </submittedName>
</protein>
<dbReference type="AlphaFoldDB" id="A0A7W6MR46"/>
<dbReference type="Proteomes" id="UP000588647">
    <property type="component" value="Unassembled WGS sequence"/>
</dbReference>
<organism evidence="1 2">
    <name type="scientific">Aurantimonas endophytica</name>
    <dbReference type="NCBI Taxonomy" id="1522175"/>
    <lineage>
        <taxon>Bacteria</taxon>
        <taxon>Pseudomonadati</taxon>
        <taxon>Pseudomonadota</taxon>
        <taxon>Alphaproteobacteria</taxon>
        <taxon>Hyphomicrobiales</taxon>
        <taxon>Aurantimonadaceae</taxon>
        <taxon>Aurantimonas</taxon>
    </lineage>
</organism>
<evidence type="ECO:0000313" key="2">
    <source>
        <dbReference type="Proteomes" id="UP000588647"/>
    </source>
</evidence>
<sequence>MVFAGIWTNWTSVRKVKEGEVNADLYGFLTCEPNAVVGPIHPKAMPVILPEPDGTDVGMRADWEEASALQRPLPDDVLRIVARGERKDGEAAI</sequence>
<evidence type="ECO:0000313" key="1">
    <source>
        <dbReference type="EMBL" id="MBB4004655.1"/>
    </source>
</evidence>
<accession>A0A7W6MR46</accession>
<comment type="caution">
    <text evidence="1">The sequence shown here is derived from an EMBL/GenBank/DDBJ whole genome shotgun (WGS) entry which is preliminary data.</text>
</comment>
<gene>
    <name evidence="1" type="ORF">GGR03_003750</name>
</gene>
<keyword evidence="2" id="KW-1185">Reference proteome</keyword>
<dbReference type="InterPro" id="IPR036590">
    <property type="entry name" value="SRAP-like"/>
</dbReference>
<reference evidence="1 2" key="1">
    <citation type="submission" date="2020-08" db="EMBL/GenBank/DDBJ databases">
        <title>Genomic Encyclopedia of Type Strains, Phase IV (KMG-IV): sequencing the most valuable type-strain genomes for metagenomic binning, comparative biology and taxonomic classification.</title>
        <authorList>
            <person name="Goeker M."/>
        </authorList>
    </citation>
    <scope>NUCLEOTIDE SEQUENCE [LARGE SCALE GENOMIC DNA]</scope>
    <source>
        <strain evidence="1 2">DSM 103570</strain>
    </source>
</reference>